<dbReference type="PANTHER" id="PTHR42693:SF27">
    <property type="entry name" value="ARYLSULFATASE B [PRECURSOR]"/>
    <property type="match status" value="1"/>
</dbReference>
<dbReference type="Proteomes" id="UP000266568">
    <property type="component" value="Unassembled WGS sequence"/>
</dbReference>
<dbReference type="EMBL" id="QXDC01000004">
    <property type="protein sequence ID" value="RIA37146.1"/>
    <property type="molecule type" value="Genomic_DNA"/>
</dbReference>
<dbReference type="GO" id="GO:0046872">
    <property type="term" value="F:metal ion binding"/>
    <property type="evidence" value="ECO:0007669"/>
    <property type="project" value="UniProtKB-KW"/>
</dbReference>
<evidence type="ECO:0000313" key="6">
    <source>
        <dbReference type="EMBL" id="RIA37146.1"/>
    </source>
</evidence>
<dbReference type="InterPro" id="IPR050738">
    <property type="entry name" value="Sulfatase"/>
</dbReference>
<feature type="domain" description="Sulfatase N-terminal" evidence="5">
    <location>
        <begin position="75"/>
        <end position="411"/>
    </location>
</feature>
<dbReference type="AlphaFoldDB" id="A0A397NHY4"/>
<keyword evidence="3" id="KW-0378">Hydrolase</keyword>
<dbReference type="Gene3D" id="3.30.1120.10">
    <property type="match status" value="1"/>
</dbReference>
<evidence type="ECO:0000259" key="5">
    <source>
        <dbReference type="Pfam" id="PF00884"/>
    </source>
</evidence>
<comment type="caution">
    <text evidence="6">The sequence shown here is derived from an EMBL/GenBank/DDBJ whole genome shotgun (WGS) entry which is preliminary data.</text>
</comment>
<evidence type="ECO:0000256" key="2">
    <source>
        <dbReference type="ARBA" id="ARBA00022723"/>
    </source>
</evidence>
<dbReference type="RefSeq" id="WP_119036517.1">
    <property type="nucleotide sequence ID" value="NZ_QXDC01000004.1"/>
</dbReference>
<reference evidence="6 7" key="1">
    <citation type="submission" date="2018-08" db="EMBL/GenBank/DDBJ databases">
        <title>Genomic Encyclopedia of Type Strains, Phase IV (KMG-IV): sequencing the most valuable type-strain genomes for metagenomic binning, comparative biology and taxonomic classification.</title>
        <authorList>
            <person name="Goeker M."/>
        </authorList>
    </citation>
    <scope>NUCLEOTIDE SEQUENCE [LARGE SCALE GENOMIC DNA]</scope>
    <source>
        <strain evidence="6 7">DSM 25527</strain>
    </source>
</reference>
<evidence type="ECO:0000256" key="4">
    <source>
        <dbReference type="ARBA" id="ARBA00022837"/>
    </source>
</evidence>
<evidence type="ECO:0000313" key="7">
    <source>
        <dbReference type="Proteomes" id="UP000266568"/>
    </source>
</evidence>
<evidence type="ECO:0000256" key="3">
    <source>
        <dbReference type="ARBA" id="ARBA00022801"/>
    </source>
</evidence>
<dbReference type="PROSITE" id="PS00523">
    <property type="entry name" value="SULFATASE_1"/>
    <property type="match status" value="1"/>
</dbReference>
<protein>
    <submittedName>
        <fullName evidence="6">Arylsulfatase B</fullName>
    </submittedName>
</protein>
<dbReference type="Pfam" id="PF00884">
    <property type="entry name" value="Sulfatase"/>
    <property type="match status" value="1"/>
</dbReference>
<evidence type="ECO:0000256" key="1">
    <source>
        <dbReference type="ARBA" id="ARBA00008779"/>
    </source>
</evidence>
<name>A0A397NHY4_9SPHN</name>
<accession>A0A397NHY4</accession>
<keyword evidence="2" id="KW-0479">Metal-binding</keyword>
<dbReference type="SUPFAM" id="SSF53649">
    <property type="entry name" value="Alkaline phosphatase-like"/>
    <property type="match status" value="1"/>
</dbReference>
<dbReference type="CDD" id="cd16029">
    <property type="entry name" value="4-S"/>
    <property type="match status" value="1"/>
</dbReference>
<dbReference type="PANTHER" id="PTHR42693">
    <property type="entry name" value="ARYLSULFATASE FAMILY MEMBER"/>
    <property type="match status" value="1"/>
</dbReference>
<keyword evidence="4" id="KW-0106">Calcium</keyword>
<dbReference type="OrthoDB" id="9803751at2"/>
<organism evidence="6 7">
    <name type="scientific">Hephaestia caeni</name>
    <dbReference type="NCBI Taxonomy" id="645617"/>
    <lineage>
        <taxon>Bacteria</taxon>
        <taxon>Pseudomonadati</taxon>
        <taxon>Pseudomonadota</taxon>
        <taxon>Alphaproteobacteria</taxon>
        <taxon>Sphingomonadales</taxon>
        <taxon>Sphingomonadaceae</taxon>
        <taxon>Hephaestia</taxon>
    </lineage>
</organism>
<dbReference type="InterPro" id="IPR000917">
    <property type="entry name" value="Sulfatase_N"/>
</dbReference>
<comment type="similarity">
    <text evidence="1">Belongs to the sulfatase family.</text>
</comment>
<gene>
    <name evidence="6" type="ORF">DFR49_3023</name>
</gene>
<sequence length="539" mass="58067">MAHPRFGRLFGRFSSTSAASPAQAPRLLRLKRRGVILLGVSAVACAAVASPVASALAPTPREGVEHDQPSTARAPNILVIVADDLGYQDVGFNGASFPTPNIDRIADSGMVLDHFYTSALCSPSRAGLLTGRYPHRFGIMGDTVTPGSDFGLDPREETIADVLARAGYARRSFLGKWHLGHRSRAYHPMNFGFTSFYGHYNGAIDYFTHKREGQVDWHRDYAPSADKGYSTDLLANEAATIIRSPSPNGGPWFMWLAFNAPHGPLQAPPADLAWAGFDRSKPRFTLHESKREGVGYGAQGRGNTHRQTAIAAIHALDRNIGTVLDALRETGQLDNTLILFTSDNGGPGRAGGKDNAASNGPLRGWKAQHYEGGVRVAAAISWPARLKPRADAGIGPVSYVDLLPTLAHIAGATPSRTLDGKDMSTALLSGQRPAGGRTLFVGEDYRTPPKYGNRFPGTPAMLRARAGAVIVGQWKLVGDQLFDLASDPDEKNDVAAQHADIVRQLKTQIATFSALRKVSRDQLNATHLPPLPLWTLPKE</sequence>
<keyword evidence="7" id="KW-1185">Reference proteome</keyword>
<dbReference type="GO" id="GO:0004065">
    <property type="term" value="F:arylsulfatase activity"/>
    <property type="evidence" value="ECO:0007669"/>
    <property type="project" value="TreeGrafter"/>
</dbReference>
<dbReference type="Gene3D" id="3.40.720.10">
    <property type="entry name" value="Alkaline Phosphatase, subunit A"/>
    <property type="match status" value="1"/>
</dbReference>
<dbReference type="InterPro" id="IPR017850">
    <property type="entry name" value="Alkaline_phosphatase_core_sf"/>
</dbReference>
<dbReference type="InterPro" id="IPR024607">
    <property type="entry name" value="Sulfatase_CS"/>
</dbReference>
<proteinExistence type="inferred from homology"/>